<dbReference type="InterPro" id="IPR025154">
    <property type="entry name" value="Put_metallopeptidase_dom"/>
</dbReference>
<organism evidence="3 4">
    <name type="scientific">Actinoallomurus vinaceus</name>
    <dbReference type="NCBI Taxonomy" id="1080074"/>
    <lineage>
        <taxon>Bacteria</taxon>
        <taxon>Bacillati</taxon>
        <taxon>Actinomycetota</taxon>
        <taxon>Actinomycetes</taxon>
        <taxon>Streptosporangiales</taxon>
        <taxon>Thermomonosporaceae</taxon>
        <taxon>Actinoallomurus</taxon>
    </lineage>
</organism>
<feature type="domain" description="Putative metallopeptidase" evidence="2">
    <location>
        <begin position="57"/>
        <end position="158"/>
    </location>
</feature>
<feature type="region of interest" description="Disordered" evidence="1">
    <location>
        <begin position="253"/>
        <end position="304"/>
    </location>
</feature>
<evidence type="ECO:0000313" key="3">
    <source>
        <dbReference type="EMBL" id="GAA4636679.1"/>
    </source>
</evidence>
<sequence>MRRGTAGNLGHADHHPVGAGRTRPDDRRRVEPRLSDLRRLMADEPGDPEVVEEARRRKESALLDFGVGQSVVASWLYAKCHHHIPTTAIPTAAVVATGDGGCALLYNPYFFLELDHDGVKFVLFHEARHLMHRHLYVDEDLRTDPAFTLAAEVAINHVALLRLERAGLPTIPARGRSGEGDADPAGGGNGNGSREQVGVDPGLVYRAYQEDLRRQGLSPLPYDEFSYTDLTVYGELRRMKALSEPAPAYCIHLQGDPGEGVHGSGDDTGGDGDQGGRLARDGDQSSGLGRGGGRGGRWGVPRDDETVEHLGNEVLHEVMQAALRGNPAARGELLDLADRTADGGERLERLWGGLGLDKLRGTTPKTRRIDWWQRWLTDVLASKLEESDRLVYPKKQGAIMLALGHDPMLARRGPERLKVVLIAFDTSGSMPDSVVEWLTTLVGQTDGVESHWLSFDGVVVPFVPGERVSGGGGTDFQNVVDYAEGRLAVNGKRFEAEPDAIIMVTDGYAPHVTPADPDKWIWLITDNGDDWPERHHPPMACHRVTPGR</sequence>
<evidence type="ECO:0000256" key="1">
    <source>
        <dbReference type="SAM" id="MobiDB-lite"/>
    </source>
</evidence>
<dbReference type="RefSeq" id="WP_345439652.1">
    <property type="nucleotide sequence ID" value="NZ_BAABHK010000018.1"/>
</dbReference>
<proteinExistence type="predicted"/>
<feature type="compositionally biased region" description="Gly residues" evidence="1">
    <location>
        <begin position="288"/>
        <end position="298"/>
    </location>
</feature>
<feature type="compositionally biased region" description="Gly residues" evidence="1">
    <location>
        <begin position="257"/>
        <end position="275"/>
    </location>
</feature>
<reference evidence="4" key="1">
    <citation type="journal article" date="2019" name="Int. J. Syst. Evol. Microbiol.">
        <title>The Global Catalogue of Microorganisms (GCM) 10K type strain sequencing project: providing services to taxonomists for standard genome sequencing and annotation.</title>
        <authorList>
            <consortium name="The Broad Institute Genomics Platform"/>
            <consortium name="The Broad Institute Genome Sequencing Center for Infectious Disease"/>
            <person name="Wu L."/>
            <person name="Ma J."/>
        </authorList>
    </citation>
    <scope>NUCLEOTIDE SEQUENCE [LARGE SCALE GENOMIC DNA]</scope>
    <source>
        <strain evidence="4">JCM 17939</strain>
    </source>
</reference>
<feature type="region of interest" description="Disordered" evidence="1">
    <location>
        <begin position="171"/>
        <end position="198"/>
    </location>
</feature>
<feature type="compositionally biased region" description="Basic and acidic residues" evidence="1">
    <location>
        <begin position="11"/>
        <end position="42"/>
    </location>
</feature>
<dbReference type="Proteomes" id="UP001501442">
    <property type="component" value="Unassembled WGS sequence"/>
</dbReference>
<dbReference type="EMBL" id="BAABHK010000018">
    <property type="protein sequence ID" value="GAA4636679.1"/>
    <property type="molecule type" value="Genomic_DNA"/>
</dbReference>
<evidence type="ECO:0000313" key="4">
    <source>
        <dbReference type="Proteomes" id="UP001501442"/>
    </source>
</evidence>
<comment type="caution">
    <text evidence="3">The sequence shown here is derived from an EMBL/GenBank/DDBJ whole genome shotgun (WGS) entry which is preliminary data.</text>
</comment>
<protein>
    <recommendedName>
        <fullName evidence="2">Putative metallopeptidase domain-containing protein</fullName>
    </recommendedName>
</protein>
<feature type="region of interest" description="Disordered" evidence="1">
    <location>
        <begin position="1"/>
        <end position="50"/>
    </location>
</feature>
<gene>
    <name evidence="3" type="ORF">GCM10023196_087390</name>
</gene>
<dbReference type="PANTHER" id="PTHR38730:SF1">
    <property type="entry name" value="SLL7028 PROTEIN"/>
    <property type="match status" value="1"/>
</dbReference>
<dbReference type="PANTHER" id="PTHR38730">
    <property type="entry name" value="SLL7028 PROTEIN"/>
    <property type="match status" value="1"/>
</dbReference>
<dbReference type="Pfam" id="PF13203">
    <property type="entry name" value="DUF2201_N"/>
    <property type="match status" value="1"/>
</dbReference>
<evidence type="ECO:0000259" key="2">
    <source>
        <dbReference type="Pfam" id="PF13203"/>
    </source>
</evidence>
<name>A0ABP8UNY1_9ACTN</name>
<keyword evidence="4" id="KW-1185">Reference proteome</keyword>
<accession>A0ABP8UNY1</accession>